<keyword evidence="2" id="KW-1133">Transmembrane helix</keyword>
<feature type="transmembrane region" description="Helical" evidence="2">
    <location>
        <begin position="221"/>
        <end position="242"/>
    </location>
</feature>
<reference evidence="3" key="1">
    <citation type="submission" date="2022-08" db="EMBL/GenBank/DDBJ databases">
        <title>A Global Phylogenomic Analysis of the Shiitake Genus Lentinula.</title>
        <authorList>
            <consortium name="DOE Joint Genome Institute"/>
            <person name="Sierra-Patev S."/>
            <person name="Min B."/>
            <person name="Naranjo-Ortiz M."/>
            <person name="Looney B."/>
            <person name="Konkel Z."/>
            <person name="Slot J.C."/>
            <person name="Sakamoto Y."/>
            <person name="Steenwyk J.L."/>
            <person name="Rokas A."/>
            <person name="Carro J."/>
            <person name="Camarero S."/>
            <person name="Ferreira P."/>
            <person name="Molpeceres G."/>
            <person name="Ruiz-Duenas F.J."/>
            <person name="Serrano A."/>
            <person name="Henrissat B."/>
            <person name="Drula E."/>
            <person name="Hughes K.W."/>
            <person name="Mata J.L."/>
            <person name="Ishikawa N.K."/>
            <person name="Vargas-Isla R."/>
            <person name="Ushijima S."/>
            <person name="Smith C.A."/>
            <person name="Ahrendt S."/>
            <person name="Andreopoulos W."/>
            <person name="He G."/>
            <person name="Labutti K."/>
            <person name="Lipzen A."/>
            <person name="Ng V."/>
            <person name="Riley R."/>
            <person name="Sandor L."/>
            <person name="Barry K."/>
            <person name="Martinez A.T."/>
            <person name="Xiao Y."/>
            <person name="Gibbons J.G."/>
            <person name="Terashima K."/>
            <person name="Grigoriev I.V."/>
            <person name="Hibbett D.S."/>
        </authorList>
    </citation>
    <scope>NUCLEOTIDE SEQUENCE</scope>
    <source>
        <strain evidence="3">JLM2183</strain>
    </source>
</reference>
<feature type="compositionally biased region" description="Acidic residues" evidence="1">
    <location>
        <begin position="46"/>
        <end position="55"/>
    </location>
</feature>
<protein>
    <submittedName>
        <fullName evidence="3">Uncharacterized protein</fullName>
    </submittedName>
</protein>
<feature type="transmembrane region" description="Helical" evidence="2">
    <location>
        <begin position="98"/>
        <end position="120"/>
    </location>
</feature>
<comment type="caution">
    <text evidence="3">The sequence shown here is derived from an EMBL/GenBank/DDBJ whole genome shotgun (WGS) entry which is preliminary data.</text>
</comment>
<feature type="region of interest" description="Disordered" evidence="1">
    <location>
        <begin position="31"/>
        <end position="55"/>
    </location>
</feature>
<feature type="transmembrane region" description="Helical" evidence="2">
    <location>
        <begin position="379"/>
        <end position="399"/>
    </location>
</feature>
<keyword evidence="2" id="KW-0472">Membrane</keyword>
<proteinExistence type="predicted"/>
<keyword evidence="4" id="KW-1185">Reference proteome</keyword>
<name>A0A9W9AHY6_9AGAR</name>
<evidence type="ECO:0000256" key="1">
    <source>
        <dbReference type="SAM" id="MobiDB-lite"/>
    </source>
</evidence>
<feature type="transmembrane region" description="Helical" evidence="2">
    <location>
        <begin position="338"/>
        <end position="359"/>
    </location>
</feature>
<gene>
    <name evidence="3" type="ORF">J3R30DRAFT_3458271</name>
</gene>
<keyword evidence="2" id="KW-0812">Transmembrane</keyword>
<dbReference type="OrthoDB" id="3259324at2759"/>
<evidence type="ECO:0000313" key="4">
    <source>
        <dbReference type="Proteomes" id="UP001150266"/>
    </source>
</evidence>
<feature type="transmembrane region" description="Helical" evidence="2">
    <location>
        <begin position="190"/>
        <end position="209"/>
    </location>
</feature>
<dbReference type="AlphaFoldDB" id="A0A9W9AHY6"/>
<feature type="transmembrane region" description="Helical" evidence="2">
    <location>
        <begin position="405"/>
        <end position="428"/>
    </location>
</feature>
<feature type="transmembrane region" description="Helical" evidence="2">
    <location>
        <begin position="73"/>
        <end position="92"/>
    </location>
</feature>
<evidence type="ECO:0000256" key="2">
    <source>
        <dbReference type="SAM" id="Phobius"/>
    </source>
</evidence>
<sequence>MTSSDVDSESGRSSPVLASLNSSSALILVHDEDESLEVDHTRGLEDAEDDDEDDSSYLSVARPYIQPLTPSTVLLYLLAPYLKLGAILLPNADLPLKLSIPLLLAFAVLAAFARQIWYLLSRYLRKGPGEEDVLVDAFSLSKGSRIVRQRVRELLRSGIRVVTGTFRLFLATTYLREGTHMLLSSLPSDIYISNWVFAIILAVIIYPFIIAQSLGSKRVVYTTWASIAFYISWFFCVVYAHAHGAPTGNSSWLRMGSLWEGITTIAFTFTSSSTLTLYTSLKANAHVANSAAPKTPLSRSFKLLSIISVALAVCFTFPLLVFAAFPNKPQVQDTPSHRLGPFILASSAITLLLGIPLVLNTTPPLPIPERLRRTTTIPLSKTIIFIIVAILSLVPVNVSRVYSDILIVCALGSTYFLPALVHITTHFFKRPLSIIMPTIPSTPNNSSSANFSSSLPPLPDSSFGSMSSMSSSPNSANDPLLQRKEFMMQRKQFGKRIIWDIGVWTLLLPVGGGGFIWAVGRIAGQW</sequence>
<evidence type="ECO:0000313" key="3">
    <source>
        <dbReference type="EMBL" id="KAJ4482293.1"/>
    </source>
</evidence>
<feature type="transmembrane region" description="Helical" evidence="2">
    <location>
        <begin position="301"/>
        <end position="326"/>
    </location>
</feature>
<dbReference type="Proteomes" id="UP001150266">
    <property type="component" value="Unassembled WGS sequence"/>
</dbReference>
<organism evidence="3 4">
    <name type="scientific">Lentinula aciculospora</name>
    <dbReference type="NCBI Taxonomy" id="153920"/>
    <lineage>
        <taxon>Eukaryota</taxon>
        <taxon>Fungi</taxon>
        <taxon>Dikarya</taxon>
        <taxon>Basidiomycota</taxon>
        <taxon>Agaricomycotina</taxon>
        <taxon>Agaricomycetes</taxon>
        <taxon>Agaricomycetidae</taxon>
        <taxon>Agaricales</taxon>
        <taxon>Marasmiineae</taxon>
        <taxon>Omphalotaceae</taxon>
        <taxon>Lentinula</taxon>
    </lineage>
</organism>
<feature type="transmembrane region" description="Helical" evidence="2">
    <location>
        <begin position="497"/>
        <end position="520"/>
    </location>
</feature>
<dbReference type="EMBL" id="JAOTPV010000005">
    <property type="protein sequence ID" value="KAJ4482293.1"/>
    <property type="molecule type" value="Genomic_DNA"/>
</dbReference>
<feature type="transmembrane region" description="Helical" evidence="2">
    <location>
        <begin position="262"/>
        <end position="281"/>
    </location>
</feature>
<accession>A0A9W9AHY6</accession>